<evidence type="ECO:0000313" key="2">
    <source>
        <dbReference type="EMBL" id="EJR40164.1"/>
    </source>
</evidence>
<gene>
    <name evidence="2" type="ORF">III_03280</name>
</gene>
<proteinExistence type="predicted"/>
<feature type="compositionally biased region" description="Low complexity" evidence="1">
    <location>
        <begin position="27"/>
        <end position="39"/>
    </location>
</feature>
<evidence type="ECO:0000313" key="3">
    <source>
        <dbReference type="Proteomes" id="UP000006976"/>
    </source>
</evidence>
<feature type="region of interest" description="Disordered" evidence="1">
    <location>
        <begin position="11"/>
        <end position="39"/>
    </location>
</feature>
<dbReference type="InterPro" id="IPR008983">
    <property type="entry name" value="Tumour_necrosis_fac-like_dom"/>
</dbReference>
<dbReference type="EMBL" id="AHEV01000019">
    <property type="protein sequence ID" value="EJR40164.1"/>
    <property type="molecule type" value="Genomic_DNA"/>
</dbReference>
<reference evidence="2 3" key="1">
    <citation type="submission" date="2012-04" db="EMBL/GenBank/DDBJ databases">
        <title>The Genome Sequence of Bacillus cereus VD078.</title>
        <authorList>
            <consortium name="The Broad Institute Genome Sequencing Platform"/>
            <consortium name="The Broad Institute Genome Sequencing Center for Infectious Disease"/>
            <person name="Feldgarden M."/>
            <person name="Van der Auwera G.A."/>
            <person name="Mahillon J."/>
            <person name="Duprez V."/>
            <person name="Timmery S."/>
            <person name="Mattelet C."/>
            <person name="Dierick K."/>
            <person name="Sun M."/>
            <person name="Yu Z."/>
            <person name="Zhu L."/>
            <person name="Hu X."/>
            <person name="Shank E.B."/>
            <person name="Swiecicka I."/>
            <person name="Hansen B.M."/>
            <person name="Andrup L."/>
            <person name="Young S.K."/>
            <person name="Zeng Q."/>
            <person name="Gargeya S."/>
            <person name="Fitzgerald M."/>
            <person name="Haas B."/>
            <person name="Abouelleil A."/>
            <person name="Alvarado L."/>
            <person name="Arachchi H.M."/>
            <person name="Berlin A."/>
            <person name="Chapman S.B."/>
            <person name="Goldberg J."/>
            <person name="Griggs A."/>
            <person name="Gujja S."/>
            <person name="Hansen M."/>
            <person name="Howarth C."/>
            <person name="Imamovic A."/>
            <person name="Larimer J."/>
            <person name="McCowen C."/>
            <person name="Montmayeur A."/>
            <person name="Murphy C."/>
            <person name="Neiman D."/>
            <person name="Pearson M."/>
            <person name="Priest M."/>
            <person name="Roberts A."/>
            <person name="Saif S."/>
            <person name="Shea T."/>
            <person name="Sisk P."/>
            <person name="Sykes S."/>
            <person name="Wortman J."/>
            <person name="Nusbaum C."/>
            <person name="Birren B."/>
        </authorList>
    </citation>
    <scope>NUCLEOTIDE SEQUENCE [LARGE SCALE GENOMIC DNA]</scope>
    <source>
        <strain evidence="2 3">VD078</strain>
    </source>
</reference>
<dbReference type="InterPro" id="IPR021201">
    <property type="entry name" value="Leader_pep_exosporium"/>
</dbReference>
<accession>A0ABC9R2P2</accession>
<dbReference type="Proteomes" id="UP000006976">
    <property type="component" value="Unassembled WGS sequence"/>
</dbReference>
<organism evidence="2 3">
    <name type="scientific">Bacillus mycoides</name>
    <dbReference type="NCBI Taxonomy" id="1405"/>
    <lineage>
        <taxon>Bacteria</taxon>
        <taxon>Bacillati</taxon>
        <taxon>Bacillota</taxon>
        <taxon>Bacilli</taxon>
        <taxon>Bacillales</taxon>
        <taxon>Bacillaceae</taxon>
        <taxon>Bacillus</taxon>
        <taxon>Bacillus cereus group</taxon>
    </lineage>
</organism>
<protein>
    <submittedName>
        <fullName evidence="2">Exosporium leader peptide</fullName>
    </submittedName>
</protein>
<evidence type="ECO:0000256" key="1">
    <source>
        <dbReference type="SAM" id="MobiDB-lite"/>
    </source>
</evidence>
<dbReference type="Gene3D" id="2.60.120.40">
    <property type="match status" value="1"/>
</dbReference>
<dbReference type="RefSeq" id="WP_002168509.1">
    <property type="nucleotide sequence ID" value="NZ_JH792251.1"/>
</dbReference>
<dbReference type="AlphaFoldDB" id="A0ABC9R2P2"/>
<comment type="caution">
    <text evidence="2">The sequence shown here is derived from an EMBL/GenBank/DDBJ whole genome shotgun (WGS) entry which is preliminary data.</text>
</comment>
<name>A0ABC9R2P2_BACMY</name>
<dbReference type="NCBIfam" id="TIGR03720">
    <property type="entry name" value="exospor_lead"/>
    <property type="match status" value="1"/>
</dbReference>
<sequence>MDEFLSSAALNPGSVGPTLPPVPPFQFPTGPTGSTGATGPTGTLSLAFGNFCQTQFITVPFEDPFSFNQVGPIAGGVSLLNPTTISITQAGFYRVSFIALINTSLNPVFPHLPIISAFLNNSPIPNVQASFGIQINDSEDSGCHQLSGEMILSIPANSILQLRNDSFFNSQNIVTCDNGVNAVELTIIKLN</sequence>